<feature type="region of interest" description="Disordered" evidence="1">
    <location>
        <begin position="130"/>
        <end position="152"/>
    </location>
</feature>
<dbReference type="AlphaFoldDB" id="A0AAP7LUY3"/>
<reference evidence="4" key="1">
    <citation type="submission" date="2015-11" db="EMBL/GenBank/DDBJ databases">
        <title>Genomic diversity of Staphylococcus saprophyticus strains from urinary tract infections, animal surfaces, and fermented foods.</title>
        <authorList>
            <person name="Wolfe B.E."/>
        </authorList>
    </citation>
    <scope>NUCLEOTIDE SEQUENCE [LARGE SCALE GENOMIC DNA]</scope>
    <source>
        <strain evidence="4">738_7</strain>
    </source>
</reference>
<feature type="compositionally biased region" description="Basic residues" evidence="1">
    <location>
        <begin position="136"/>
        <end position="152"/>
    </location>
</feature>
<dbReference type="EMBL" id="LNPX01000004">
    <property type="protein sequence ID" value="OEK58906.1"/>
    <property type="molecule type" value="Genomic_DNA"/>
</dbReference>
<dbReference type="InterPro" id="IPR041151">
    <property type="entry name" value="Bac_RepA_C"/>
</dbReference>
<name>A0AAP7LUY3_9STAP</name>
<evidence type="ECO:0000256" key="1">
    <source>
        <dbReference type="SAM" id="MobiDB-lite"/>
    </source>
</evidence>
<proteinExistence type="predicted"/>
<sequence length="349" mass="40779">MASGKIKHFKKDNGYELIPRELLQACDKNSNFCKDLSLQAIGLLVNLQSYPETWVLSKSELYKRYSKNGKTSVTNAWNELVEKKFIVQFHKREGKVNNYVYYFSLAPFTENDIKQIESLENNESSKTLNLKDKYGKAKTKQQPKYKLKKRKRPLFESQSLSFSVSTSQNEILKMNCSKPESNVLHREEITQEEITHKENSTSDMNDMNDNAFVRGGQNTHSNHTNHNKQIIEELTLKEFELQSFPQNTKAYLKNFDIQEVRILKGVILKAKESFNKNNSTFFTLEDIDITLEEILKRFKAILIQKCENVSDMQSYLMQSILSELDVLRSLQSKRQKRNNNEIFDWLNQG</sequence>
<feature type="domain" description="Replication initiator protein A C-terminal" evidence="2">
    <location>
        <begin position="245"/>
        <end position="324"/>
    </location>
</feature>
<protein>
    <recommendedName>
        <fullName evidence="2">Replication initiator protein A C-terminal domain-containing protein</fullName>
    </recommendedName>
</protein>
<dbReference type="RefSeq" id="WP_069854306.1">
    <property type="nucleotide sequence ID" value="NZ_LNPX01000004.1"/>
</dbReference>
<gene>
    <name evidence="3" type="ORF">ASS94_00865</name>
</gene>
<evidence type="ECO:0000313" key="3">
    <source>
        <dbReference type="EMBL" id="OEK58906.1"/>
    </source>
</evidence>
<accession>A0AAP7LUY3</accession>
<comment type="caution">
    <text evidence="3">The sequence shown here is derived from an EMBL/GenBank/DDBJ whole genome shotgun (WGS) entry which is preliminary data.</text>
</comment>
<dbReference type="Pfam" id="PF18008">
    <property type="entry name" value="Bac_RepA_C"/>
    <property type="match status" value="1"/>
</dbReference>
<dbReference type="Proteomes" id="UP000095464">
    <property type="component" value="Unassembled WGS sequence"/>
</dbReference>
<organism evidence="3 4">
    <name type="scientific">Staphylococcus equorum</name>
    <dbReference type="NCBI Taxonomy" id="246432"/>
    <lineage>
        <taxon>Bacteria</taxon>
        <taxon>Bacillati</taxon>
        <taxon>Bacillota</taxon>
        <taxon>Bacilli</taxon>
        <taxon>Bacillales</taxon>
        <taxon>Staphylococcaceae</taxon>
        <taxon>Staphylococcus</taxon>
    </lineage>
</organism>
<evidence type="ECO:0000259" key="2">
    <source>
        <dbReference type="Pfam" id="PF18008"/>
    </source>
</evidence>
<evidence type="ECO:0000313" key="4">
    <source>
        <dbReference type="Proteomes" id="UP000095464"/>
    </source>
</evidence>